<dbReference type="GO" id="GO:0015833">
    <property type="term" value="P:peptide transport"/>
    <property type="evidence" value="ECO:0007669"/>
    <property type="project" value="TreeGrafter"/>
</dbReference>
<feature type="signal peptide" evidence="2">
    <location>
        <begin position="1"/>
        <end position="24"/>
    </location>
</feature>
<dbReference type="Gene3D" id="3.40.190.10">
    <property type="entry name" value="Periplasmic binding protein-like II"/>
    <property type="match status" value="1"/>
</dbReference>
<gene>
    <name evidence="4" type="ORF">EDD31_2486</name>
</gene>
<feature type="compositionally biased region" description="Acidic residues" evidence="1">
    <location>
        <begin position="29"/>
        <end position="62"/>
    </location>
</feature>
<evidence type="ECO:0000256" key="1">
    <source>
        <dbReference type="SAM" id="MobiDB-lite"/>
    </source>
</evidence>
<protein>
    <submittedName>
        <fullName evidence="4">Peptide/nickel transport system substrate-binding protein</fullName>
    </submittedName>
</protein>
<dbReference type="SUPFAM" id="SSF53850">
    <property type="entry name" value="Periplasmic binding protein-like II"/>
    <property type="match status" value="1"/>
</dbReference>
<keyword evidence="2" id="KW-0732">Signal</keyword>
<dbReference type="PANTHER" id="PTHR30290">
    <property type="entry name" value="PERIPLASMIC BINDING COMPONENT OF ABC TRANSPORTER"/>
    <property type="match status" value="1"/>
</dbReference>
<name>A0A3N2BFQ1_9MICO</name>
<evidence type="ECO:0000313" key="4">
    <source>
        <dbReference type="EMBL" id="ROR74089.1"/>
    </source>
</evidence>
<feature type="domain" description="Solute-binding protein family 5" evidence="3">
    <location>
        <begin position="120"/>
        <end position="495"/>
    </location>
</feature>
<dbReference type="PROSITE" id="PS51257">
    <property type="entry name" value="PROKAR_LIPOPROTEIN"/>
    <property type="match status" value="1"/>
</dbReference>
<dbReference type="PANTHER" id="PTHR30290:SF82">
    <property type="entry name" value="ABC-TYPE DIPEPTIDE_OLIGOPEPTIDE TRANSPORT SYSTEM, PERIPLASMIC COMPONENT"/>
    <property type="match status" value="1"/>
</dbReference>
<accession>A0A3N2BFQ1</accession>
<dbReference type="InterPro" id="IPR039424">
    <property type="entry name" value="SBP_5"/>
</dbReference>
<dbReference type="RefSeq" id="WP_123304423.1">
    <property type="nucleotide sequence ID" value="NZ_RKHK01000001.1"/>
</dbReference>
<dbReference type="InterPro" id="IPR000914">
    <property type="entry name" value="SBP_5_dom"/>
</dbReference>
<dbReference type="Pfam" id="PF00496">
    <property type="entry name" value="SBP_bac_5"/>
    <property type="match status" value="1"/>
</dbReference>
<evidence type="ECO:0000313" key="5">
    <source>
        <dbReference type="Proteomes" id="UP000280668"/>
    </source>
</evidence>
<feature type="region of interest" description="Disordered" evidence="1">
    <location>
        <begin position="77"/>
        <end position="97"/>
    </location>
</feature>
<evidence type="ECO:0000256" key="2">
    <source>
        <dbReference type="SAM" id="SignalP"/>
    </source>
</evidence>
<sequence length="602" mass="66958">MRKPAYRVGLAVAAATVLALSACNGDTPEAPEIEPDPADENGTEDDADGGDDPAADADEEELAAAEDVISSYPREETVFTSGQQWGPPSSWNPIPQSGEATGLRGLLYEAPFFFNPHTLELEPWLAESGEWVEDDVYELTLREGLTWSDGEPLTADDVVFTYELGENPEVPWSNTWTWMDSAEAVDETTVRFTFSEPRYQSWDNNLYSVSIVPEHIMSEWAEGDYMSNQNENPVGSGAFLYNTHGQDRMVWERNDDWWGIEALGMDFEMRYIVDIVNPSNEVALGLLLQGQLDLSNNFLPGVNTLVEQGQLTTFYDEAPYMLSANTAVLIPNTEREPLDDAEFRRALATAIDVDAIVSGAYGGLVQPSHFSGMLPAYEEFYDDSIDGFSFDAGEAESILADAGYEDTNGDGYVETPDGEAIELSLIVPAGWTDWMEAARVIAEGAQDVGINVTADFPDSGAVDDARFSGDFDLLINNDAQLTNTPHTYWEYLYRQPIQDQMYSGNFGRWDSQEGWDLAERLAATETDDPEFQEILSDLQELHQEELHAIPLWYNGMWAQYNTQVWTNWPTSESDTPDHFASTWGGYWQMGGLATLADLTHAD</sequence>
<proteinExistence type="predicted"/>
<dbReference type="OrthoDB" id="9764591at2"/>
<organism evidence="4 5">
    <name type="scientific">Bogoriella caseilytica</name>
    <dbReference type="NCBI Taxonomy" id="56055"/>
    <lineage>
        <taxon>Bacteria</taxon>
        <taxon>Bacillati</taxon>
        <taxon>Actinomycetota</taxon>
        <taxon>Actinomycetes</taxon>
        <taxon>Micrococcales</taxon>
        <taxon>Bogoriellaceae</taxon>
        <taxon>Bogoriella</taxon>
    </lineage>
</organism>
<dbReference type="Gene3D" id="3.10.105.10">
    <property type="entry name" value="Dipeptide-binding Protein, Domain 3"/>
    <property type="match status" value="1"/>
</dbReference>
<dbReference type="GO" id="GO:1904680">
    <property type="term" value="F:peptide transmembrane transporter activity"/>
    <property type="evidence" value="ECO:0007669"/>
    <property type="project" value="TreeGrafter"/>
</dbReference>
<feature type="compositionally biased region" description="Polar residues" evidence="1">
    <location>
        <begin position="78"/>
        <end position="97"/>
    </location>
</feature>
<dbReference type="CDD" id="cd08509">
    <property type="entry name" value="PBP2_TmCBP_oligosaccharides_like"/>
    <property type="match status" value="1"/>
</dbReference>
<dbReference type="Proteomes" id="UP000280668">
    <property type="component" value="Unassembled WGS sequence"/>
</dbReference>
<reference evidence="4 5" key="1">
    <citation type="submission" date="2018-11" db="EMBL/GenBank/DDBJ databases">
        <title>Sequencing the genomes of 1000 actinobacteria strains.</title>
        <authorList>
            <person name="Klenk H.-P."/>
        </authorList>
    </citation>
    <scope>NUCLEOTIDE SEQUENCE [LARGE SCALE GENOMIC DNA]</scope>
    <source>
        <strain evidence="4 5">DSM 11294</strain>
    </source>
</reference>
<dbReference type="EMBL" id="RKHK01000001">
    <property type="protein sequence ID" value="ROR74089.1"/>
    <property type="molecule type" value="Genomic_DNA"/>
</dbReference>
<keyword evidence="5" id="KW-1185">Reference proteome</keyword>
<dbReference type="AlphaFoldDB" id="A0A3N2BFQ1"/>
<feature type="region of interest" description="Disordered" evidence="1">
    <location>
        <begin position="24"/>
        <end position="62"/>
    </location>
</feature>
<dbReference type="Gene3D" id="3.90.76.10">
    <property type="entry name" value="Dipeptide-binding Protein, Domain 1"/>
    <property type="match status" value="1"/>
</dbReference>
<evidence type="ECO:0000259" key="3">
    <source>
        <dbReference type="Pfam" id="PF00496"/>
    </source>
</evidence>
<feature type="chain" id="PRO_5039510799" evidence="2">
    <location>
        <begin position="25"/>
        <end position="602"/>
    </location>
</feature>
<comment type="caution">
    <text evidence="4">The sequence shown here is derived from an EMBL/GenBank/DDBJ whole genome shotgun (WGS) entry which is preliminary data.</text>
</comment>